<dbReference type="EMBL" id="JAZDQJ010000016">
    <property type="protein sequence ID" value="MEE1934641.1"/>
    <property type="molecule type" value="Genomic_DNA"/>
</dbReference>
<protein>
    <recommendedName>
        <fullName evidence="2">Glycine-rich domain-containing protein</fullName>
    </recommendedName>
</protein>
<organism evidence="3 4">
    <name type="scientific">Pseudomonas ulcerans</name>
    <dbReference type="NCBI Taxonomy" id="3115852"/>
    <lineage>
        <taxon>Bacteria</taxon>
        <taxon>Pseudomonadati</taxon>
        <taxon>Pseudomonadota</taxon>
        <taxon>Gammaproteobacteria</taxon>
        <taxon>Pseudomonadales</taxon>
        <taxon>Pseudomonadaceae</taxon>
        <taxon>Pseudomonas</taxon>
    </lineage>
</organism>
<proteinExistence type="predicted"/>
<gene>
    <name evidence="3" type="ORF">V0R50_15540</name>
</gene>
<reference evidence="3 4" key="1">
    <citation type="submission" date="2024-01" db="EMBL/GenBank/DDBJ databases">
        <title>Unpublished Manusciprt.</title>
        <authorList>
            <person name="Duman M."/>
            <person name="Valdes E.G."/>
            <person name="Ajmi N."/>
            <person name="Altun S."/>
            <person name="Saticioglu I.B."/>
        </authorList>
    </citation>
    <scope>NUCLEOTIDE SEQUENCE [LARGE SCALE GENOMIC DNA]</scope>
    <source>
        <strain evidence="3 4">148P</strain>
    </source>
</reference>
<comment type="caution">
    <text evidence="3">The sequence shown here is derived from an EMBL/GenBank/DDBJ whole genome shotgun (WGS) entry which is preliminary data.</text>
</comment>
<accession>A0ABU7HSX0</accession>
<keyword evidence="4" id="KW-1185">Reference proteome</keyword>
<evidence type="ECO:0000256" key="1">
    <source>
        <dbReference type="SAM" id="SignalP"/>
    </source>
</evidence>
<dbReference type="Pfam" id="PF21722">
    <property type="entry name" value="Gly_rich_2"/>
    <property type="match status" value="1"/>
</dbReference>
<keyword evidence="1" id="KW-0732">Signal</keyword>
<name>A0ABU7HSX0_9PSED</name>
<feature type="signal peptide" evidence="1">
    <location>
        <begin position="1"/>
        <end position="22"/>
    </location>
</feature>
<feature type="chain" id="PRO_5046788687" description="Glycine-rich domain-containing protein" evidence="1">
    <location>
        <begin position="23"/>
        <end position="265"/>
    </location>
</feature>
<feature type="domain" description="Glycine-rich" evidence="2">
    <location>
        <begin position="36"/>
        <end position="265"/>
    </location>
</feature>
<dbReference type="Proteomes" id="UP001335100">
    <property type="component" value="Unassembled WGS sequence"/>
</dbReference>
<dbReference type="InterPro" id="IPR049304">
    <property type="entry name" value="Gly_rich_dom"/>
</dbReference>
<dbReference type="RefSeq" id="WP_330075403.1">
    <property type="nucleotide sequence ID" value="NZ_JAZDQJ010000016.1"/>
</dbReference>
<evidence type="ECO:0000259" key="2">
    <source>
        <dbReference type="Pfam" id="PF21722"/>
    </source>
</evidence>
<evidence type="ECO:0000313" key="4">
    <source>
        <dbReference type="Proteomes" id="UP001335100"/>
    </source>
</evidence>
<sequence length="265" mass="24990">MNASTVLSACTATLLLAGGGFAGAVNQTFTRPVEAQVLQLPDSVAQVTFTLTGAGGGGGVGGSGVVVALYGDTDAGGGGGGSGATLICTLSVIPGSALLVTVGAAGTAGTSGAGHAGGASGIRIREPGGTLSAFRFFATGGEGGGTSIAHVFSRDPGRGGSGGRGSSTPDCALAEGYTGSNGTLGNAVQTAGKGAASSLDEAVRLIDLLRGFKKPGSDLAPARAADAARARRCVEAGADGRGGFGGVAALGVARPGGSGCVSIDY</sequence>
<evidence type="ECO:0000313" key="3">
    <source>
        <dbReference type="EMBL" id="MEE1934641.1"/>
    </source>
</evidence>